<evidence type="ECO:0000256" key="1">
    <source>
        <dbReference type="SAM" id="MobiDB-lite"/>
    </source>
</evidence>
<feature type="transmembrane region" description="Helical" evidence="2">
    <location>
        <begin position="39"/>
        <end position="58"/>
    </location>
</feature>
<comment type="caution">
    <text evidence="4">The sequence shown here is derived from an EMBL/GenBank/DDBJ whole genome shotgun (WGS) entry which is preliminary data.</text>
</comment>
<evidence type="ECO:0000256" key="2">
    <source>
        <dbReference type="SAM" id="Phobius"/>
    </source>
</evidence>
<evidence type="ECO:0000313" key="4">
    <source>
        <dbReference type="EMBL" id="MFB4194954.1"/>
    </source>
</evidence>
<keyword evidence="2" id="KW-0472">Membrane</keyword>
<dbReference type="RefSeq" id="WP_375062898.1">
    <property type="nucleotide sequence ID" value="NZ_JBHGBT010000008.1"/>
</dbReference>
<protein>
    <submittedName>
        <fullName evidence="4">DUF6542 domain-containing protein</fullName>
    </submittedName>
</protein>
<feature type="transmembrane region" description="Helical" evidence="2">
    <location>
        <begin position="123"/>
        <end position="144"/>
    </location>
</feature>
<proteinExistence type="predicted"/>
<accession>A0ABV4ZLV4</accession>
<gene>
    <name evidence="4" type="ORF">ACE11A_11385</name>
</gene>
<dbReference type="EMBL" id="JBHGBT010000008">
    <property type="protein sequence ID" value="MFB4194954.1"/>
    <property type="molecule type" value="Genomic_DNA"/>
</dbReference>
<organism evidence="4 5">
    <name type="scientific">Streptomyces carpaticus</name>
    <dbReference type="NCBI Taxonomy" id="285558"/>
    <lineage>
        <taxon>Bacteria</taxon>
        <taxon>Bacillati</taxon>
        <taxon>Actinomycetota</taxon>
        <taxon>Actinomycetes</taxon>
        <taxon>Kitasatosporales</taxon>
        <taxon>Streptomycetaceae</taxon>
        <taxon>Streptomyces</taxon>
    </lineage>
</organism>
<evidence type="ECO:0000259" key="3">
    <source>
        <dbReference type="Pfam" id="PF20177"/>
    </source>
</evidence>
<keyword evidence="2" id="KW-0812">Transmembrane</keyword>
<dbReference type="Pfam" id="PF20177">
    <property type="entry name" value="DUF6542"/>
    <property type="match status" value="1"/>
</dbReference>
<feature type="region of interest" description="Disordered" evidence="1">
    <location>
        <begin position="1"/>
        <end position="20"/>
    </location>
</feature>
<feature type="domain" description="DUF6542" evidence="3">
    <location>
        <begin position="38"/>
        <end position="140"/>
    </location>
</feature>
<feature type="transmembrane region" description="Helical" evidence="2">
    <location>
        <begin position="64"/>
        <end position="83"/>
    </location>
</feature>
<keyword evidence="2" id="KW-1133">Transmembrane helix</keyword>
<dbReference type="InterPro" id="IPR046672">
    <property type="entry name" value="DUF6542"/>
</dbReference>
<reference evidence="4 5" key="1">
    <citation type="submission" date="2024-09" db="EMBL/GenBank/DDBJ databases">
        <title>Draft genome sequence of multifaceted antimicrobials producing Streptomyces sp. strain FH1.</title>
        <authorList>
            <person name="Hassan F."/>
            <person name="Ali H."/>
            <person name="Hassan N."/>
            <person name="Nawaz A."/>
        </authorList>
    </citation>
    <scope>NUCLEOTIDE SEQUENCE [LARGE SCALE GENOMIC DNA]</scope>
    <source>
        <strain evidence="4 5">FH1</strain>
    </source>
</reference>
<evidence type="ECO:0000313" key="5">
    <source>
        <dbReference type="Proteomes" id="UP001577267"/>
    </source>
</evidence>
<keyword evidence="5" id="KW-1185">Reference proteome</keyword>
<dbReference type="Proteomes" id="UP001577267">
    <property type="component" value="Unassembled WGS sequence"/>
</dbReference>
<sequence>MRTSVPRPAGQAAAVRGRPRTRPVPPVLVALSRLPRPRLTGLGCGVLATVVMVGAAWLCEPMGGAPTLYGVLFIGACTAAALWVRPADLICAPVAAPIAFAVGLVTTLGPMAAVTELALRAPWLFGGTATAAGLALLRGIGVAVGRIRRRRRRAAAVRH</sequence>
<feature type="transmembrane region" description="Helical" evidence="2">
    <location>
        <begin position="90"/>
        <end position="111"/>
    </location>
</feature>
<name>A0ABV4ZLV4_9ACTN</name>